<dbReference type="Pfam" id="PF02618">
    <property type="entry name" value="YceG"/>
    <property type="match status" value="1"/>
</dbReference>
<name>A0A1F4VER0_UNCKA</name>
<evidence type="ECO:0000256" key="3">
    <source>
        <dbReference type="ARBA" id="ARBA00022989"/>
    </source>
</evidence>
<evidence type="ECO:0000256" key="1">
    <source>
        <dbReference type="ARBA" id="ARBA00022475"/>
    </source>
</evidence>
<dbReference type="PANTHER" id="PTHR30518">
    <property type="entry name" value="ENDOLYTIC MUREIN TRANSGLYCOSYLASE"/>
    <property type="match status" value="1"/>
</dbReference>
<evidence type="ECO:0000256" key="6">
    <source>
        <dbReference type="ARBA" id="ARBA00023316"/>
    </source>
</evidence>
<dbReference type="AlphaFoldDB" id="A0A1F4VER0"/>
<dbReference type="EMBL" id="MEVI01000003">
    <property type="protein sequence ID" value="OGC55183.1"/>
    <property type="molecule type" value="Genomic_DNA"/>
</dbReference>
<comment type="caution">
    <text evidence="8">The sequence shown here is derived from an EMBL/GenBank/DDBJ whole genome shotgun (WGS) entry which is preliminary data.</text>
</comment>
<organism evidence="8 9">
    <name type="scientific">candidate division WWE3 bacterium RIFCSPLOWO2_01_FULL_41_18</name>
    <dbReference type="NCBI Taxonomy" id="1802625"/>
    <lineage>
        <taxon>Bacteria</taxon>
        <taxon>Katanobacteria</taxon>
    </lineage>
</organism>
<dbReference type="Proteomes" id="UP000176504">
    <property type="component" value="Unassembled WGS sequence"/>
</dbReference>
<gene>
    <name evidence="7" type="primary">mltG</name>
    <name evidence="8" type="ORF">A3A78_04380</name>
</gene>
<reference evidence="8 9" key="1">
    <citation type="journal article" date="2016" name="Nat. Commun.">
        <title>Thousands of microbial genomes shed light on interconnected biogeochemical processes in an aquifer system.</title>
        <authorList>
            <person name="Anantharaman K."/>
            <person name="Brown C.T."/>
            <person name="Hug L.A."/>
            <person name="Sharon I."/>
            <person name="Castelle C.J."/>
            <person name="Probst A.J."/>
            <person name="Thomas B.C."/>
            <person name="Singh A."/>
            <person name="Wilkins M.J."/>
            <person name="Karaoz U."/>
            <person name="Brodie E.L."/>
            <person name="Williams K.H."/>
            <person name="Hubbard S.S."/>
            <person name="Banfield J.F."/>
        </authorList>
    </citation>
    <scope>NUCLEOTIDE SEQUENCE [LARGE SCALE GENOMIC DNA]</scope>
</reference>
<keyword evidence="5 7" id="KW-0456">Lyase</keyword>
<comment type="similarity">
    <text evidence="7">Belongs to the transglycosylase MltG family.</text>
</comment>
<proteinExistence type="inferred from homology"/>
<comment type="function">
    <text evidence="7">Functions as a peptidoglycan terminase that cleaves nascent peptidoglycan strands endolytically to terminate their elongation.</text>
</comment>
<dbReference type="GO" id="GO:0071555">
    <property type="term" value="P:cell wall organization"/>
    <property type="evidence" value="ECO:0007669"/>
    <property type="project" value="UniProtKB-KW"/>
</dbReference>
<dbReference type="PANTHER" id="PTHR30518:SF2">
    <property type="entry name" value="ENDOLYTIC MUREIN TRANSGLYCOSYLASE"/>
    <property type="match status" value="1"/>
</dbReference>
<evidence type="ECO:0000313" key="8">
    <source>
        <dbReference type="EMBL" id="OGC55183.1"/>
    </source>
</evidence>
<keyword evidence="1 7" id="KW-1003">Cell membrane</keyword>
<dbReference type="EC" id="4.2.2.29" evidence="7"/>
<sequence>MRNKLYKKIAIFIISFIFFSGLAFAYYKVAVTRKNYNGSEPKTIIIEEGMATSDIAKLLRENRLINSSSLFVFYARINNFTLQAGTYTLPSDLAIPELALLLTHGTNDIKVTIVEGLRAEEIAQITSSKFKNVNYEKFMSEVISRSLEGKLFPDTYLLDQDISTEELIKLLTDTFDQKTKDLFSGNKTKLSMEEILILSSIVEREEPEDENRPVVAGILINRYNEGALLGADATVQYIFGTKEDYWPKNLTSEQLQTESPYNTRKVLGLPPKPICNPSLSAVKAVLSFKETVFRYYLHDKDGKVRFAKTLEEHEANKVKYL</sequence>
<accession>A0A1F4VER0</accession>
<evidence type="ECO:0000256" key="2">
    <source>
        <dbReference type="ARBA" id="ARBA00022692"/>
    </source>
</evidence>
<dbReference type="GO" id="GO:0009252">
    <property type="term" value="P:peptidoglycan biosynthetic process"/>
    <property type="evidence" value="ECO:0007669"/>
    <property type="project" value="UniProtKB-UniRule"/>
</dbReference>
<keyword evidence="3 7" id="KW-1133">Transmembrane helix</keyword>
<dbReference type="GO" id="GO:0005886">
    <property type="term" value="C:plasma membrane"/>
    <property type="evidence" value="ECO:0007669"/>
    <property type="project" value="UniProtKB-UniRule"/>
</dbReference>
<comment type="catalytic activity">
    <reaction evidence="7">
        <text>a peptidoglycan chain = a peptidoglycan chain with N-acetyl-1,6-anhydromuramyl-[peptide] at the reducing end + a peptidoglycan chain with N-acetylglucosamine at the non-reducing end.</text>
        <dbReference type="EC" id="4.2.2.29"/>
    </reaction>
</comment>
<evidence type="ECO:0000256" key="4">
    <source>
        <dbReference type="ARBA" id="ARBA00023136"/>
    </source>
</evidence>
<evidence type="ECO:0000256" key="5">
    <source>
        <dbReference type="ARBA" id="ARBA00023239"/>
    </source>
</evidence>
<keyword evidence="4 7" id="KW-0472">Membrane</keyword>
<dbReference type="NCBIfam" id="TIGR00247">
    <property type="entry name" value="endolytic transglycosylase MltG"/>
    <property type="match status" value="1"/>
</dbReference>
<dbReference type="InterPro" id="IPR003770">
    <property type="entry name" value="MLTG-like"/>
</dbReference>
<dbReference type="HAMAP" id="MF_02065">
    <property type="entry name" value="MltG"/>
    <property type="match status" value="1"/>
</dbReference>
<dbReference type="GO" id="GO:0008932">
    <property type="term" value="F:lytic endotransglycosylase activity"/>
    <property type="evidence" value="ECO:0007669"/>
    <property type="project" value="UniProtKB-UniRule"/>
</dbReference>
<protein>
    <recommendedName>
        <fullName evidence="7">Endolytic murein transglycosylase</fullName>
        <ecNumber evidence="7">4.2.2.29</ecNumber>
    </recommendedName>
    <alternativeName>
        <fullName evidence="7">Peptidoglycan lytic transglycosylase</fullName>
    </alternativeName>
    <alternativeName>
        <fullName evidence="7">Peptidoglycan polymerization terminase</fullName>
    </alternativeName>
</protein>
<evidence type="ECO:0000313" key="9">
    <source>
        <dbReference type="Proteomes" id="UP000176504"/>
    </source>
</evidence>
<feature type="site" description="Important for catalytic activity" evidence="7">
    <location>
        <position position="205"/>
    </location>
</feature>
<keyword evidence="2 7" id="KW-0812">Transmembrane</keyword>
<keyword evidence="6 7" id="KW-0961">Cell wall biogenesis/degradation</keyword>
<dbReference type="Gene3D" id="3.30.1490.480">
    <property type="entry name" value="Endolytic murein transglycosylase"/>
    <property type="match status" value="1"/>
</dbReference>
<evidence type="ECO:0000256" key="7">
    <source>
        <dbReference type="HAMAP-Rule" id="MF_02065"/>
    </source>
</evidence>